<name>A0A090ZNU8_PAEMA</name>
<protein>
    <recommendedName>
        <fullName evidence="3">Glycosyltransferase</fullName>
    </recommendedName>
</protein>
<dbReference type="RefSeq" id="WP_063836319.1">
    <property type="nucleotide sequence ID" value="NZ_JAKOBR010000102.1"/>
</dbReference>
<sequence>MDVIHTLPLFIRPENREADIAMAFECLKSLGASRDHHVVIYNQGSLSFEEVESLVTRSEVSADILGSGNNDGIAFARQACFNYIEQQYPSVPFISEIHVDMLFPRNWYAPLISFLTSSDEPMICPGLLTAYGELQPLGKRIDLPSSPEAILQLLEQLPREGLKPGFVHPVLHRAELLREFGGYDVRFLQGTQGFEDDSLLLAYAYYMGTRSGWRPKCCLSSWVYHATLAQRMSLPNFGTEVLRNEEGLASQYGAYGFRQLSRLHGDHSGFRDLFHKYIPLRKSEELMTCEMQGTYQNQVWDRIWSGNVSYEWD</sequence>
<gene>
    <name evidence="1" type="ORF">DJ90_2070</name>
</gene>
<keyword evidence="2" id="KW-1185">Reference proteome</keyword>
<dbReference type="SUPFAM" id="SSF53448">
    <property type="entry name" value="Nucleotide-diphospho-sugar transferases"/>
    <property type="match status" value="1"/>
</dbReference>
<evidence type="ECO:0000313" key="2">
    <source>
        <dbReference type="Proteomes" id="UP000029278"/>
    </source>
</evidence>
<dbReference type="GeneID" id="77008306"/>
<comment type="caution">
    <text evidence="1">The sequence shown here is derived from an EMBL/GenBank/DDBJ whole genome shotgun (WGS) entry which is preliminary data.</text>
</comment>
<reference evidence="1 2" key="1">
    <citation type="submission" date="2014-04" db="EMBL/GenBank/DDBJ databases">
        <authorList>
            <person name="Bishop-Lilly K.A."/>
            <person name="Broomall S.M."/>
            <person name="Chain P.S."/>
            <person name="Chertkov O."/>
            <person name="Coyne S.R."/>
            <person name="Daligault H.E."/>
            <person name="Davenport K.W."/>
            <person name="Erkkila T."/>
            <person name="Frey K.G."/>
            <person name="Gibbons H.S."/>
            <person name="Gu W."/>
            <person name="Jaissle J."/>
            <person name="Johnson S.L."/>
            <person name="Koroleva G.I."/>
            <person name="Ladner J.T."/>
            <person name="Lo C.-C."/>
            <person name="Minogue T.D."/>
            <person name="Munk C."/>
            <person name="Palacios G.F."/>
            <person name="Redden C.L."/>
            <person name="Rosenzweig C.N."/>
            <person name="Scholz M.B."/>
            <person name="Teshima H."/>
            <person name="Xu Y."/>
        </authorList>
    </citation>
    <scope>NUCLEOTIDE SEQUENCE [LARGE SCALE GENOMIC DNA]</scope>
    <source>
        <strain evidence="1 2">8244</strain>
    </source>
</reference>
<evidence type="ECO:0000313" key="1">
    <source>
        <dbReference type="EMBL" id="KFN12297.1"/>
    </source>
</evidence>
<dbReference type="PATRIC" id="fig|44252.3.peg.263"/>
<dbReference type="Gene3D" id="3.90.550.10">
    <property type="entry name" value="Spore Coat Polysaccharide Biosynthesis Protein SpsA, Chain A"/>
    <property type="match status" value="1"/>
</dbReference>
<accession>A0A090ZNU8</accession>
<organism evidence="1 2">
    <name type="scientific">Paenibacillus macerans</name>
    <name type="common">Bacillus macerans</name>
    <dbReference type="NCBI Taxonomy" id="44252"/>
    <lineage>
        <taxon>Bacteria</taxon>
        <taxon>Bacillati</taxon>
        <taxon>Bacillota</taxon>
        <taxon>Bacilli</taxon>
        <taxon>Bacillales</taxon>
        <taxon>Paenibacillaceae</taxon>
        <taxon>Paenibacillus</taxon>
    </lineage>
</organism>
<dbReference type="STRING" id="44252.DJ90_2070"/>
<dbReference type="HOGENOM" id="CLU_1000901_0_0_9"/>
<dbReference type="Proteomes" id="UP000029278">
    <property type="component" value="Unassembled WGS sequence"/>
</dbReference>
<evidence type="ECO:0008006" key="3">
    <source>
        <dbReference type="Google" id="ProtNLM"/>
    </source>
</evidence>
<dbReference type="EMBL" id="JMQA01000001">
    <property type="protein sequence ID" value="KFN12297.1"/>
    <property type="molecule type" value="Genomic_DNA"/>
</dbReference>
<dbReference type="AlphaFoldDB" id="A0A090ZNU8"/>
<proteinExistence type="predicted"/>
<dbReference type="InterPro" id="IPR029044">
    <property type="entry name" value="Nucleotide-diphossugar_trans"/>
</dbReference>